<keyword evidence="3" id="KW-1185">Reference proteome</keyword>
<evidence type="ECO:0000313" key="2">
    <source>
        <dbReference type="EMBL" id="TKA67726.1"/>
    </source>
</evidence>
<proteinExistence type="predicted"/>
<accession>A0A4U0WY20</accession>
<evidence type="ECO:0000256" key="1">
    <source>
        <dbReference type="SAM" id="MobiDB-lite"/>
    </source>
</evidence>
<gene>
    <name evidence="2" type="ORF">B0A55_08981</name>
</gene>
<dbReference type="Proteomes" id="UP000309340">
    <property type="component" value="Unassembled WGS sequence"/>
</dbReference>
<feature type="non-terminal residue" evidence="2">
    <location>
        <position position="1"/>
    </location>
</feature>
<dbReference type="AlphaFoldDB" id="A0A4U0WY20"/>
<dbReference type="EMBL" id="NAJQ01000553">
    <property type="protein sequence ID" value="TKA67726.1"/>
    <property type="molecule type" value="Genomic_DNA"/>
</dbReference>
<sequence>DITPQVLYDFVHHIKIVFPNHIIIQIGQKEQGDIACTGCNSSTIACYSQYTDRSREIGALAVAGGGRSQPTQLVSDTEKSASHHELGQVGGQSFETSKIESPWSQQEAQMDAARKGVQFA</sequence>
<reference evidence="2 3" key="1">
    <citation type="submission" date="2017-03" db="EMBL/GenBank/DDBJ databases">
        <title>Genomes of endolithic fungi from Antarctica.</title>
        <authorList>
            <person name="Coleine C."/>
            <person name="Masonjones S."/>
            <person name="Stajich J.E."/>
        </authorList>
    </citation>
    <scope>NUCLEOTIDE SEQUENCE [LARGE SCALE GENOMIC DNA]</scope>
    <source>
        <strain evidence="2 3">CCFEE 5184</strain>
    </source>
</reference>
<feature type="region of interest" description="Disordered" evidence="1">
    <location>
        <begin position="65"/>
        <end position="120"/>
    </location>
</feature>
<name>A0A4U0WY20_9PEZI</name>
<evidence type="ECO:0000313" key="3">
    <source>
        <dbReference type="Proteomes" id="UP000309340"/>
    </source>
</evidence>
<comment type="caution">
    <text evidence="2">The sequence shown here is derived from an EMBL/GenBank/DDBJ whole genome shotgun (WGS) entry which is preliminary data.</text>
</comment>
<protein>
    <submittedName>
        <fullName evidence="2">Uncharacterized protein</fullName>
    </submittedName>
</protein>
<organism evidence="2 3">
    <name type="scientific">Friedmanniomyces simplex</name>
    <dbReference type="NCBI Taxonomy" id="329884"/>
    <lineage>
        <taxon>Eukaryota</taxon>
        <taxon>Fungi</taxon>
        <taxon>Dikarya</taxon>
        <taxon>Ascomycota</taxon>
        <taxon>Pezizomycotina</taxon>
        <taxon>Dothideomycetes</taxon>
        <taxon>Dothideomycetidae</taxon>
        <taxon>Mycosphaerellales</taxon>
        <taxon>Teratosphaeriaceae</taxon>
        <taxon>Friedmanniomyces</taxon>
    </lineage>
</organism>
<feature type="compositionally biased region" description="Basic and acidic residues" evidence="1">
    <location>
        <begin position="76"/>
        <end position="86"/>
    </location>
</feature>